<dbReference type="NCBIfam" id="TIGR00475">
    <property type="entry name" value="selB"/>
    <property type="match status" value="1"/>
</dbReference>
<dbReference type="GO" id="GO:0005525">
    <property type="term" value="F:GTP binding"/>
    <property type="evidence" value="ECO:0007669"/>
    <property type="project" value="UniProtKB-KW"/>
</dbReference>
<dbReference type="InterPro" id="IPR000795">
    <property type="entry name" value="T_Tr_GTP-bd_dom"/>
</dbReference>
<dbReference type="SUPFAM" id="SSF52540">
    <property type="entry name" value="P-loop containing nucleoside triphosphate hydrolases"/>
    <property type="match status" value="1"/>
</dbReference>
<dbReference type="InterPro" id="IPR057335">
    <property type="entry name" value="Beta-barrel_SelB"/>
</dbReference>
<dbReference type="PROSITE" id="PS51722">
    <property type="entry name" value="G_TR_2"/>
    <property type="match status" value="1"/>
</dbReference>
<keyword evidence="6" id="KW-0342">GTP-binding</keyword>
<keyword evidence="4" id="KW-0547">Nucleotide-binding</keyword>
<protein>
    <recommendedName>
        <fullName evidence="2">Selenocysteine-specific elongation factor</fullName>
    </recommendedName>
    <alternativeName>
        <fullName evidence="8">SelB translation factor</fullName>
    </alternativeName>
</protein>
<dbReference type="GO" id="GO:0003723">
    <property type="term" value="F:RNA binding"/>
    <property type="evidence" value="ECO:0007669"/>
    <property type="project" value="InterPro"/>
</dbReference>
<dbReference type="Gene3D" id="3.40.50.300">
    <property type="entry name" value="P-loop containing nucleotide triphosphate hydrolases"/>
    <property type="match status" value="1"/>
</dbReference>
<dbReference type="InterPro" id="IPR004535">
    <property type="entry name" value="Transl_elong_SelB"/>
</dbReference>
<reference evidence="10 11" key="1">
    <citation type="journal article" date="2020" name="Int. J. Syst. Evol. Microbiol.">
        <title>Paraburkholderia madseniana sp. nov., a phenolic acid-degrading bacterium isolated from acidic forest soil.</title>
        <authorList>
            <person name="Wilhelm R.C."/>
            <person name="Murphy S.J.L."/>
            <person name="Feriancek N.M."/>
            <person name="Karasz D.C."/>
            <person name="DeRito C.M."/>
            <person name="Newman J.D."/>
            <person name="Buckley D.H."/>
        </authorList>
    </citation>
    <scope>NUCLEOTIDE SEQUENCE [LARGE SCALE GENOMIC DNA]</scope>
    <source>
        <strain evidence="10 11">RP11</strain>
    </source>
</reference>
<dbReference type="AlphaFoldDB" id="A0A6N6WNP2"/>
<dbReference type="Pfam" id="PF25461">
    <property type="entry name" value="Beta-barrel_SelB"/>
    <property type="match status" value="1"/>
</dbReference>
<dbReference type="SUPFAM" id="SSF50447">
    <property type="entry name" value="Translation proteins"/>
    <property type="match status" value="1"/>
</dbReference>
<organism evidence="10 11">
    <name type="scientific">Paraburkholderia madseniana</name>
    <dbReference type="NCBI Taxonomy" id="2599607"/>
    <lineage>
        <taxon>Bacteria</taxon>
        <taxon>Pseudomonadati</taxon>
        <taxon>Pseudomonadota</taxon>
        <taxon>Betaproteobacteria</taxon>
        <taxon>Burkholderiales</taxon>
        <taxon>Burkholderiaceae</taxon>
        <taxon>Paraburkholderia</taxon>
    </lineage>
</organism>
<gene>
    <name evidence="10" type="primary">selB</name>
    <name evidence="10" type="ORF">FSO04_02525</name>
</gene>
<dbReference type="Gene3D" id="2.40.30.10">
    <property type="entry name" value="Translation factors"/>
    <property type="match status" value="1"/>
</dbReference>
<dbReference type="InterPro" id="IPR009000">
    <property type="entry name" value="Transl_B-barrel_sf"/>
</dbReference>
<dbReference type="Pfam" id="PF03144">
    <property type="entry name" value="GTP_EFTU_D2"/>
    <property type="match status" value="1"/>
</dbReference>
<dbReference type="Pfam" id="PF09107">
    <property type="entry name" value="WHD_3rd_SelB"/>
    <property type="match status" value="1"/>
</dbReference>
<evidence type="ECO:0000256" key="7">
    <source>
        <dbReference type="ARBA" id="ARBA00025526"/>
    </source>
</evidence>
<evidence type="ECO:0000259" key="9">
    <source>
        <dbReference type="PROSITE" id="PS51722"/>
    </source>
</evidence>
<dbReference type="InterPro" id="IPR048931">
    <property type="entry name" value="WHD_2nd_SelB_bact"/>
</dbReference>
<dbReference type="EMBL" id="VOSW01000003">
    <property type="protein sequence ID" value="KAE8761474.1"/>
    <property type="molecule type" value="Genomic_DNA"/>
</dbReference>
<dbReference type="InterPro" id="IPR009001">
    <property type="entry name" value="Transl_elong_EF1A/Init_IF2_C"/>
</dbReference>
<dbReference type="InterPro" id="IPR015190">
    <property type="entry name" value="Elong_fac_SelB-wing-hlx_typ-2"/>
</dbReference>
<evidence type="ECO:0000256" key="8">
    <source>
        <dbReference type="ARBA" id="ARBA00031615"/>
    </source>
</evidence>
<dbReference type="Pfam" id="PF00009">
    <property type="entry name" value="GTP_EFTU"/>
    <property type="match status" value="1"/>
</dbReference>
<dbReference type="Pfam" id="PF21214">
    <property type="entry name" value="WHD_2nd_SelB_bact"/>
    <property type="match status" value="1"/>
</dbReference>
<comment type="subcellular location">
    <subcellularLocation>
        <location evidence="1">Cytoplasm</location>
    </subcellularLocation>
</comment>
<dbReference type="PRINTS" id="PR00315">
    <property type="entry name" value="ELONGATNFCT"/>
</dbReference>
<proteinExistence type="predicted"/>
<evidence type="ECO:0000256" key="4">
    <source>
        <dbReference type="ARBA" id="ARBA00022741"/>
    </source>
</evidence>
<dbReference type="InterPro" id="IPR027417">
    <property type="entry name" value="P-loop_NTPase"/>
</dbReference>
<dbReference type="GO" id="GO:0005737">
    <property type="term" value="C:cytoplasm"/>
    <property type="evidence" value="ECO:0007669"/>
    <property type="project" value="UniProtKB-SubCell"/>
</dbReference>
<evidence type="ECO:0000313" key="11">
    <source>
        <dbReference type="Proteomes" id="UP000463700"/>
    </source>
</evidence>
<evidence type="ECO:0000256" key="1">
    <source>
        <dbReference type="ARBA" id="ARBA00004496"/>
    </source>
</evidence>
<dbReference type="Proteomes" id="UP000463700">
    <property type="component" value="Unassembled WGS sequence"/>
</dbReference>
<dbReference type="CDD" id="cd03696">
    <property type="entry name" value="SelB_II"/>
    <property type="match status" value="1"/>
</dbReference>
<dbReference type="SUPFAM" id="SSF50465">
    <property type="entry name" value="EF-Tu/eEF-1alpha/eIF2-gamma C-terminal domain"/>
    <property type="match status" value="1"/>
</dbReference>
<evidence type="ECO:0000313" key="10">
    <source>
        <dbReference type="EMBL" id="KAE8761474.1"/>
    </source>
</evidence>
<evidence type="ECO:0000256" key="2">
    <source>
        <dbReference type="ARBA" id="ARBA00015953"/>
    </source>
</evidence>
<comment type="function">
    <text evidence="7">Translation factor necessary for the incorporation of selenocysteine into proteins. It probably replaces EF-Tu for the insertion of selenocysteine directed by the UGA codon. SelB binds GTP and GDP.</text>
</comment>
<evidence type="ECO:0000256" key="3">
    <source>
        <dbReference type="ARBA" id="ARBA00022490"/>
    </source>
</evidence>
<dbReference type="PANTHER" id="PTHR43721:SF9">
    <property type="entry name" value="GTP-BINDING PROTEIN 1"/>
    <property type="match status" value="1"/>
</dbReference>
<dbReference type="InterPro" id="IPR036388">
    <property type="entry name" value="WH-like_DNA-bd_sf"/>
</dbReference>
<dbReference type="CDD" id="cd04171">
    <property type="entry name" value="SelB"/>
    <property type="match status" value="1"/>
</dbReference>
<dbReference type="InterPro" id="IPR036390">
    <property type="entry name" value="WH_DNA-bd_sf"/>
</dbReference>
<dbReference type="RefSeq" id="WP_154558198.1">
    <property type="nucleotide sequence ID" value="NZ_VOSW01000003.1"/>
</dbReference>
<dbReference type="GO" id="GO:0001514">
    <property type="term" value="P:selenocysteine incorporation"/>
    <property type="evidence" value="ECO:0007669"/>
    <property type="project" value="InterPro"/>
</dbReference>
<dbReference type="InterPro" id="IPR004161">
    <property type="entry name" value="EFTu-like_2"/>
</dbReference>
<dbReference type="InterPro" id="IPR050055">
    <property type="entry name" value="EF-Tu_GTPase"/>
</dbReference>
<dbReference type="GO" id="GO:0003924">
    <property type="term" value="F:GTPase activity"/>
    <property type="evidence" value="ECO:0007669"/>
    <property type="project" value="InterPro"/>
</dbReference>
<sequence>MIVGTAGHIDHGKTSLVRALSGVDTDRLKEEKARGISIELGYAYVPLDNGDVLGLIDVPGHEKLVHTMTAGASGIDFALLVIAADDGVMPQTREHLAIVELLGIKRGAIALTKIDRVDAERLQAVRDEVTAFLSGSVLQDAPVFDTCATREDDLGVAALKAHLHAAAVAWRMGRDDGLFRLAVDRVFTLAGQGTIVTGTVVSGRVTVGDTVLLAPKNQPVRVRSIHAQNRPAETGRAGERCALNLAGIEKSAIDRGDWIVDPRLSEASERIDVMLTLLTDASLTLEHWTPLHVHLGTQHQVAHVALLDGETLGAGQRAHVQLVFERPVCALPGDRFVVRNAQADRTVGGGHVLDPFAPSRKRRSAERLAWLDAIQVMLDTGALDSLLTRAPHGLSRSLLERLTGMQAAVLALPSDTRVVELPGGNDALLIAYASWRALYARLIAALKQYHERSPDELGPDVSRLRRIAAPLVDDALWRALVDDAAARGEIVRRGPWLHLPDHAVTLDDADRALAAALLPALKDGRFDPPWVRDLANAHGVSEDRVRQLLRKLARQGELFQVVRDLFYHHEVIRELALIAGSEAQKNAGTVAAAPFRDVTGLGRKRAIQLLEFFDRVGYTRFHRGLHLMRTDSRWLDLI</sequence>
<accession>A0A6N6WNP2</accession>
<comment type="caution">
    <text evidence="10">The sequence shown here is derived from an EMBL/GenBank/DDBJ whole genome shotgun (WGS) entry which is preliminary data.</text>
</comment>
<dbReference type="SUPFAM" id="SSF46785">
    <property type="entry name" value="Winged helix' DNA-binding domain"/>
    <property type="match status" value="3"/>
</dbReference>
<dbReference type="PROSITE" id="PS00301">
    <property type="entry name" value="G_TR_1"/>
    <property type="match status" value="1"/>
</dbReference>
<dbReference type="Gene3D" id="1.10.10.10">
    <property type="entry name" value="Winged helix-like DNA-binding domain superfamily/Winged helix DNA-binding domain"/>
    <property type="match status" value="3"/>
</dbReference>
<dbReference type="OrthoDB" id="9803139at2"/>
<keyword evidence="10" id="KW-0251">Elongation factor</keyword>
<dbReference type="InterPro" id="IPR031157">
    <property type="entry name" value="G_TR_CS"/>
</dbReference>
<evidence type="ECO:0000256" key="5">
    <source>
        <dbReference type="ARBA" id="ARBA00022917"/>
    </source>
</evidence>
<keyword evidence="5" id="KW-0648">Protein biosynthesis</keyword>
<dbReference type="CDD" id="cd15491">
    <property type="entry name" value="selB_III"/>
    <property type="match status" value="1"/>
</dbReference>
<evidence type="ECO:0000256" key="6">
    <source>
        <dbReference type="ARBA" id="ARBA00023134"/>
    </source>
</evidence>
<dbReference type="PANTHER" id="PTHR43721">
    <property type="entry name" value="ELONGATION FACTOR TU-RELATED"/>
    <property type="match status" value="1"/>
</dbReference>
<feature type="domain" description="Tr-type G" evidence="9">
    <location>
        <begin position="1"/>
        <end position="173"/>
    </location>
</feature>
<dbReference type="InterPro" id="IPR015191">
    <property type="entry name" value="SelB_WHD4"/>
</dbReference>
<keyword evidence="3" id="KW-0963">Cytoplasm</keyword>
<name>A0A6N6WNP2_9BURK</name>
<dbReference type="GO" id="GO:0003746">
    <property type="term" value="F:translation elongation factor activity"/>
    <property type="evidence" value="ECO:0007669"/>
    <property type="project" value="UniProtKB-KW"/>
</dbReference>
<dbReference type="Pfam" id="PF09106">
    <property type="entry name" value="WHD_2nd_SelB"/>
    <property type="match status" value="1"/>
</dbReference>